<reference evidence="3 4" key="1">
    <citation type="submission" date="2014-05" db="EMBL/GenBank/DDBJ databases">
        <authorList>
            <person name="Aslett A.Martin."/>
            <person name="De Silva Nishadi"/>
        </authorList>
    </citation>
    <scope>NUCLEOTIDE SEQUENCE [LARGE SCALE GENOMIC DNA]</scope>
</reference>
<feature type="signal peptide" evidence="1">
    <location>
        <begin position="1"/>
        <end position="27"/>
    </location>
</feature>
<dbReference type="PROSITE" id="PS50911">
    <property type="entry name" value="CHAP"/>
    <property type="match status" value="1"/>
</dbReference>
<accession>A0A077UGI1</accession>
<gene>
    <name evidence="3" type="primary">ssaA2_3</name>
    <name evidence="3" type="ORF">ERS140147_00689</name>
</gene>
<evidence type="ECO:0000313" key="3">
    <source>
        <dbReference type="EMBL" id="CDR27584.1"/>
    </source>
</evidence>
<dbReference type="Gene3D" id="3.90.1720.10">
    <property type="entry name" value="endopeptidase domain like (from Nostoc punctiforme)"/>
    <property type="match status" value="1"/>
</dbReference>
<protein>
    <submittedName>
        <fullName evidence="3">Secretory antigen SsaA</fullName>
    </submittedName>
</protein>
<dbReference type="Pfam" id="PF05257">
    <property type="entry name" value="CHAP"/>
    <property type="match status" value="1"/>
</dbReference>
<feature type="chain" id="PRO_5009743866" evidence="1">
    <location>
        <begin position="28"/>
        <end position="168"/>
    </location>
</feature>
<keyword evidence="1" id="KW-0732">Signal</keyword>
<sequence>MKKLVTATTLTAGIGTALVGHAHHADAAENYTNYNNYNYNYNTTQTTTTTTTTTTTSSISHAGNLYTAGQCTWYVYDKVGGEIGSTWGNANNWASAAQSAGFTVNHTPSKGAILQSSEGPFGHVAFVESVNSDGSVTISEMNYSGGPFSVSSRTISASEAGNYNYIHI</sequence>
<dbReference type="RefSeq" id="WP_047425989.1">
    <property type="nucleotide sequence ID" value="NZ_CCEG01000004.1"/>
</dbReference>
<name>A0A077UGI1_9STAP</name>
<organism evidence="3 4">
    <name type="scientific">Staphylococcus schweitzeri</name>
    <dbReference type="NCBI Taxonomy" id="1654388"/>
    <lineage>
        <taxon>Bacteria</taxon>
        <taxon>Bacillati</taxon>
        <taxon>Bacillota</taxon>
        <taxon>Bacilli</taxon>
        <taxon>Bacillales</taxon>
        <taxon>Staphylococcaceae</taxon>
        <taxon>Staphylococcus</taxon>
    </lineage>
</organism>
<dbReference type="Proteomes" id="UP000044616">
    <property type="component" value="Unassembled WGS sequence"/>
</dbReference>
<dbReference type="SUPFAM" id="SSF54001">
    <property type="entry name" value="Cysteine proteinases"/>
    <property type="match status" value="1"/>
</dbReference>
<feature type="domain" description="Peptidase C51" evidence="2">
    <location>
        <begin position="46"/>
        <end position="167"/>
    </location>
</feature>
<dbReference type="AlphaFoldDB" id="A0A077UGI1"/>
<dbReference type="InterPro" id="IPR038765">
    <property type="entry name" value="Papain-like_cys_pep_sf"/>
</dbReference>
<evidence type="ECO:0000259" key="2">
    <source>
        <dbReference type="PROSITE" id="PS50911"/>
    </source>
</evidence>
<dbReference type="EMBL" id="CCEH01000004">
    <property type="protein sequence ID" value="CDR27584.1"/>
    <property type="molecule type" value="Genomic_DNA"/>
</dbReference>
<proteinExistence type="predicted"/>
<evidence type="ECO:0000313" key="4">
    <source>
        <dbReference type="Proteomes" id="UP000044616"/>
    </source>
</evidence>
<dbReference type="InterPro" id="IPR007921">
    <property type="entry name" value="CHAP_dom"/>
</dbReference>
<evidence type="ECO:0000256" key="1">
    <source>
        <dbReference type="SAM" id="SignalP"/>
    </source>
</evidence>